<gene>
    <name evidence="8" type="ORF">G5714_002875</name>
</gene>
<dbReference type="PANTHER" id="PTHR46490:SF6">
    <property type="entry name" value="ASIALOGLYCOPROTEIN RECEPTOR 1-LIKE-RELATED"/>
    <property type="match status" value="1"/>
</dbReference>
<dbReference type="EMBL" id="JAAMOB010000003">
    <property type="protein sequence ID" value="KAF4115386.1"/>
    <property type="molecule type" value="Genomic_DNA"/>
</dbReference>
<keyword evidence="9" id="KW-1185">Reference proteome</keyword>
<feature type="region of interest" description="Disordered" evidence="5">
    <location>
        <begin position="368"/>
        <end position="393"/>
    </location>
</feature>
<dbReference type="SMART" id="SM00034">
    <property type="entry name" value="CLECT"/>
    <property type="match status" value="1"/>
</dbReference>
<evidence type="ECO:0000259" key="7">
    <source>
        <dbReference type="PROSITE" id="PS50041"/>
    </source>
</evidence>
<feature type="coiled-coil region" evidence="4">
    <location>
        <begin position="99"/>
        <end position="143"/>
    </location>
</feature>
<dbReference type="Pfam" id="PF00059">
    <property type="entry name" value="Lectin_C"/>
    <property type="match status" value="1"/>
</dbReference>
<feature type="domain" description="C-type lectin" evidence="7">
    <location>
        <begin position="156"/>
        <end position="249"/>
    </location>
</feature>
<keyword evidence="3" id="KW-0325">Glycoprotein</keyword>
<keyword evidence="6" id="KW-0472">Membrane</keyword>
<keyword evidence="6" id="KW-1133">Transmembrane helix</keyword>
<evidence type="ECO:0000313" key="8">
    <source>
        <dbReference type="EMBL" id="KAF4115386.1"/>
    </source>
</evidence>
<protein>
    <recommendedName>
        <fullName evidence="7">C-type lectin domain-containing protein</fullName>
    </recommendedName>
</protein>
<dbReference type="Proteomes" id="UP000579812">
    <property type="component" value="Unassembled WGS sequence"/>
</dbReference>
<dbReference type="GO" id="GO:0030246">
    <property type="term" value="F:carbohydrate binding"/>
    <property type="evidence" value="ECO:0007669"/>
    <property type="project" value="UniProtKB-KW"/>
</dbReference>
<dbReference type="InterPro" id="IPR001304">
    <property type="entry name" value="C-type_lectin-like"/>
</dbReference>
<evidence type="ECO:0000256" key="3">
    <source>
        <dbReference type="ARBA" id="ARBA00023180"/>
    </source>
</evidence>
<dbReference type="Gene3D" id="1.20.5.400">
    <property type="match status" value="1"/>
</dbReference>
<name>A0A7J6D7W7_9TELE</name>
<dbReference type="InterPro" id="IPR016186">
    <property type="entry name" value="C-type_lectin-like/link_sf"/>
</dbReference>
<comment type="caution">
    <text evidence="8">The sequence shown here is derived from an EMBL/GenBank/DDBJ whole genome shotgun (WGS) entry which is preliminary data.</text>
</comment>
<evidence type="ECO:0000256" key="6">
    <source>
        <dbReference type="SAM" id="Phobius"/>
    </source>
</evidence>
<evidence type="ECO:0000256" key="2">
    <source>
        <dbReference type="ARBA" id="ARBA00023157"/>
    </source>
</evidence>
<reference evidence="8 9" key="1">
    <citation type="submission" date="2020-04" db="EMBL/GenBank/DDBJ databases">
        <title>Chromosome-level genome assembly of a cyprinid fish Onychostoma macrolepis by integration of Nanopore Sequencing, Bionano and Hi-C technology.</title>
        <authorList>
            <person name="Wang D."/>
        </authorList>
    </citation>
    <scope>NUCLEOTIDE SEQUENCE [LARGE SCALE GENOMIC DNA]</scope>
    <source>
        <strain evidence="8">SWU-2019</strain>
        <tissue evidence="8">Muscle</tissue>
    </source>
</reference>
<accession>A0A7J6D7W7</accession>
<dbReference type="InterPro" id="IPR016187">
    <property type="entry name" value="CTDL_fold"/>
</dbReference>
<keyword evidence="2" id="KW-1015">Disulfide bond</keyword>
<organism evidence="8 9">
    <name type="scientific">Onychostoma macrolepis</name>
    <dbReference type="NCBI Taxonomy" id="369639"/>
    <lineage>
        <taxon>Eukaryota</taxon>
        <taxon>Metazoa</taxon>
        <taxon>Chordata</taxon>
        <taxon>Craniata</taxon>
        <taxon>Vertebrata</taxon>
        <taxon>Euteleostomi</taxon>
        <taxon>Actinopterygii</taxon>
        <taxon>Neopterygii</taxon>
        <taxon>Teleostei</taxon>
        <taxon>Ostariophysi</taxon>
        <taxon>Cypriniformes</taxon>
        <taxon>Cyprinidae</taxon>
        <taxon>Acrossocheilinae</taxon>
        <taxon>Onychostoma</taxon>
    </lineage>
</organism>
<dbReference type="Gene3D" id="3.10.100.10">
    <property type="entry name" value="Mannose-Binding Protein A, subunit A"/>
    <property type="match status" value="1"/>
</dbReference>
<dbReference type="PANTHER" id="PTHR46490">
    <property type="entry name" value="C-TYPE LECTIN DOMAIN FAMILY 12 MEMBER A-RELATED"/>
    <property type="match status" value="1"/>
</dbReference>
<keyword evidence="6" id="KW-0812">Transmembrane</keyword>
<dbReference type="SUPFAM" id="SSF56436">
    <property type="entry name" value="C-type lectin-like"/>
    <property type="match status" value="1"/>
</dbReference>
<sequence length="393" mass="45709">MSDDIYDDAFGTETEGMKRERMEMTVVIYESADHVRDHDFRTETKIHQPLQRTGSDSERIRRYRSAVVCLVLLCVLLLTAVIVLCVYIHTNNTNYTQETHQLLTNITNLTEERDNLRTNITNLTEERDKHANLLNKRDQLINQLPILGKDDEWIYYQFSFYYMSNETKSWNDSRRYCTERRADLIIINNREEQDFVMKITDKREFWIGVTDVDEEGRWRWVDGSTMTSGFWASIGEIKEPKGGRLENCAQHPRKRRRAVDDGKEKTDMYALVKWCAGVDEGKFSIVHIKCIRNFDLESFVNGVITYEDEFAVEWGVGKRPKGGFPIYMATVQSVGDMNTLERKLDKRSKKDSEDDTIVGKTIRVAKRLWEDEDDDPPPTAVATVSGTKEGNPR</sequence>
<keyword evidence="1" id="KW-0430">Lectin</keyword>
<evidence type="ECO:0000313" key="9">
    <source>
        <dbReference type="Proteomes" id="UP000579812"/>
    </source>
</evidence>
<dbReference type="AlphaFoldDB" id="A0A7J6D7W7"/>
<evidence type="ECO:0000256" key="4">
    <source>
        <dbReference type="SAM" id="Coils"/>
    </source>
</evidence>
<evidence type="ECO:0000256" key="1">
    <source>
        <dbReference type="ARBA" id="ARBA00022734"/>
    </source>
</evidence>
<dbReference type="PROSITE" id="PS50041">
    <property type="entry name" value="C_TYPE_LECTIN_2"/>
    <property type="match status" value="1"/>
</dbReference>
<proteinExistence type="predicted"/>
<dbReference type="InterPro" id="IPR052309">
    <property type="entry name" value="C-type_Lectin_Domain_Fam1"/>
</dbReference>
<keyword evidence="4" id="KW-0175">Coiled coil</keyword>
<dbReference type="CDD" id="cd03590">
    <property type="entry name" value="CLECT_DC-SIGN_like"/>
    <property type="match status" value="1"/>
</dbReference>
<feature type="transmembrane region" description="Helical" evidence="6">
    <location>
        <begin position="67"/>
        <end position="89"/>
    </location>
</feature>
<dbReference type="InterPro" id="IPR033989">
    <property type="entry name" value="CD209-like_CTLD"/>
</dbReference>
<evidence type="ECO:0000256" key="5">
    <source>
        <dbReference type="SAM" id="MobiDB-lite"/>
    </source>
</evidence>
<feature type="compositionally biased region" description="Polar residues" evidence="5">
    <location>
        <begin position="382"/>
        <end position="393"/>
    </location>
</feature>